<dbReference type="AlphaFoldDB" id="B7K3J0"/>
<protein>
    <submittedName>
        <fullName evidence="6">Extracellular ligand-binding receptor</fullName>
    </submittedName>
</protein>
<feature type="domain" description="Leucine-binding protein" evidence="5">
    <location>
        <begin position="119"/>
        <end position="442"/>
    </location>
</feature>
<evidence type="ECO:0000313" key="7">
    <source>
        <dbReference type="Proteomes" id="UP000008204"/>
    </source>
</evidence>
<dbReference type="InterPro" id="IPR028082">
    <property type="entry name" value="Peripla_BP_I"/>
</dbReference>
<keyword evidence="4" id="KW-1133">Transmembrane helix</keyword>
<reference evidence="7" key="1">
    <citation type="journal article" date="2011" name="MBio">
        <title>Novel metabolic attributes of the genus Cyanothece, comprising a group of unicellular nitrogen-fixing Cyanobacteria.</title>
        <authorList>
            <person name="Bandyopadhyay A."/>
            <person name="Elvitigala T."/>
            <person name="Welsh E."/>
            <person name="Stockel J."/>
            <person name="Liberton M."/>
            <person name="Min H."/>
            <person name="Sherman L.A."/>
            <person name="Pakrasi H.B."/>
        </authorList>
    </citation>
    <scope>NUCLEOTIDE SEQUENCE [LARGE SCALE GENOMIC DNA]</scope>
    <source>
        <strain evidence="7">PCC 8801</strain>
    </source>
</reference>
<dbReference type="RefSeq" id="WP_012594606.1">
    <property type="nucleotide sequence ID" value="NC_011726.1"/>
</dbReference>
<dbReference type="OrthoDB" id="446586at2"/>
<feature type="repeat" description="TPR" evidence="3">
    <location>
        <begin position="69"/>
        <end position="102"/>
    </location>
</feature>
<dbReference type="PROSITE" id="PS50005">
    <property type="entry name" value="TPR"/>
    <property type="match status" value="1"/>
</dbReference>
<evidence type="ECO:0000256" key="1">
    <source>
        <dbReference type="ARBA" id="ARBA00010062"/>
    </source>
</evidence>
<name>B7K3J0_RIPO1</name>
<dbReference type="KEGG" id="cyp:PCC8801_1267"/>
<dbReference type="CDD" id="cd06268">
    <property type="entry name" value="PBP1_ABC_transporter_LIVBP-like"/>
    <property type="match status" value="1"/>
</dbReference>
<dbReference type="Gene3D" id="3.40.50.2300">
    <property type="match status" value="2"/>
</dbReference>
<dbReference type="Pfam" id="PF13458">
    <property type="entry name" value="Peripla_BP_6"/>
    <property type="match status" value="1"/>
</dbReference>
<dbReference type="PANTHER" id="PTHR30483">
    <property type="entry name" value="LEUCINE-SPECIFIC-BINDING PROTEIN"/>
    <property type="match status" value="1"/>
</dbReference>
<dbReference type="SUPFAM" id="SSF48452">
    <property type="entry name" value="TPR-like"/>
    <property type="match status" value="1"/>
</dbReference>
<keyword evidence="4" id="KW-0812">Transmembrane</keyword>
<dbReference type="Proteomes" id="UP000008204">
    <property type="component" value="Chromosome"/>
</dbReference>
<gene>
    <name evidence="6" type="ordered locus">PCC8801_1267</name>
</gene>
<organism evidence="6 7">
    <name type="scientific">Rippkaea orientalis (strain PCC 8801 / RF-1)</name>
    <name type="common">Cyanothece sp. (strain PCC 8801)</name>
    <dbReference type="NCBI Taxonomy" id="41431"/>
    <lineage>
        <taxon>Bacteria</taxon>
        <taxon>Bacillati</taxon>
        <taxon>Cyanobacteriota</taxon>
        <taxon>Cyanophyceae</taxon>
        <taxon>Oscillatoriophycideae</taxon>
        <taxon>Chroococcales</taxon>
        <taxon>Aphanothecaceae</taxon>
        <taxon>Rippkaea</taxon>
        <taxon>Rippkaea orientalis</taxon>
    </lineage>
</organism>
<keyword evidence="3" id="KW-0802">TPR repeat</keyword>
<evidence type="ECO:0000259" key="5">
    <source>
        <dbReference type="Pfam" id="PF13458"/>
    </source>
</evidence>
<evidence type="ECO:0000256" key="2">
    <source>
        <dbReference type="ARBA" id="ARBA00022729"/>
    </source>
</evidence>
<comment type="similarity">
    <text evidence="1">Belongs to the leucine-binding protein family.</text>
</comment>
<keyword evidence="7" id="KW-1185">Reference proteome</keyword>
<dbReference type="InterPro" id="IPR019734">
    <property type="entry name" value="TPR_rpt"/>
</dbReference>
<dbReference type="InterPro" id="IPR028081">
    <property type="entry name" value="Leu-bd"/>
</dbReference>
<dbReference type="eggNOG" id="COG0683">
    <property type="taxonomic scope" value="Bacteria"/>
</dbReference>
<accession>B7K3J0</accession>
<keyword evidence="6" id="KW-0675">Receptor</keyword>
<dbReference type="Gene3D" id="1.25.40.10">
    <property type="entry name" value="Tetratricopeptide repeat domain"/>
    <property type="match status" value="1"/>
</dbReference>
<dbReference type="STRING" id="41431.PCC8801_1267"/>
<dbReference type="HOGENOM" id="CLU_038795_0_0_3"/>
<evidence type="ECO:0000256" key="3">
    <source>
        <dbReference type="PROSITE-ProRule" id="PRU00339"/>
    </source>
</evidence>
<feature type="transmembrane region" description="Helical" evidence="4">
    <location>
        <begin position="7"/>
        <end position="28"/>
    </location>
</feature>
<keyword evidence="2" id="KW-0732">Signal</keyword>
<dbReference type="PANTHER" id="PTHR30483:SF6">
    <property type="entry name" value="PERIPLASMIC BINDING PROTEIN OF ABC TRANSPORTER FOR NATURAL AMINO ACIDS"/>
    <property type="match status" value="1"/>
</dbReference>
<dbReference type="SUPFAM" id="SSF53822">
    <property type="entry name" value="Periplasmic binding protein-like I"/>
    <property type="match status" value="1"/>
</dbReference>
<sequence>MSQKNETSVLILSLLITAGILGVGYWWFSQKSGLKLDNLTENNPLNSVVSQSLSNRSSIGDKLLITADSTPQKKAGIEAWNQGKIEEAIAQFQASLQLQPNDPETLIYLNNAQANQKNPIKIAVVVPIGTNLNIAQEILRGVAQAQHQINQAGGINNQWLQVLIVNDDNQPELAQKLASELVKDSHILAVVGHNSSDATLAGGPIYEQGQLVMITPTSDAQKISTLGDYIFRVIPSVRFQADLLSRYTIKTAKKANIAICFDSSSEASKSLKEDFTSAIFADGGRISEINCDLAESNFQSIDKISQALEQKADSLLLLPAVNHINIAVEVAQANQGRLALLGSSTLYTFDTLKEGKDSVKGMVLTASWHPQGIPNNPFPKQAKQLWGGDINWRTALAYDATQAIITGFQQGEISRQGLQKTLANPNFFAEGATGKLQFLPSGDRSEGQILITIVPSQTNPTGFAFVPLKNN</sequence>
<keyword evidence="4" id="KW-0472">Membrane</keyword>
<evidence type="ECO:0000313" key="6">
    <source>
        <dbReference type="EMBL" id="ACK65332.1"/>
    </source>
</evidence>
<evidence type="ECO:0000256" key="4">
    <source>
        <dbReference type="SAM" id="Phobius"/>
    </source>
</evidence>
<dbReference type="InterPro" id="IPR051010">
    <property type="entry name" value="BCAA_transport"/>
</dbReference>
<proteinExistence type="inferred from homology"/>
<dbReference type="EMBL" id="CP001287">
    <property type="protein sequence ID" value="ACK65332.1"/>
    <property type="molecule type" value="Genomic_DNA"/>
</dbReference>
<dbReference type="InterPro" id="IPR011990">
    <property type="entry name" value="TPR-like_helical_dom_sf"/>
</dbReference>